<dbReference type="HOGENOM" id="CLU_1813539_0_0_4"/>
<evidence type="ECO:0000259" key="1">
    <source>
        <dbReference type="Pfam" id="PF01471"/>
    </source>
</evidence>
<dbReference type="AlphaFoldDB" id="A0A0D6EV99"/>
<dbReference type="Proteomes" id="UP000064007">
    <property type="component" value="Chromosome 1"/>
</dbReference>
<keyword evidence="3" id="KW-1185">Reference proteome</keyword>
<reference evidence="3" key="1">
    <citation type="submission" date="2014-12" db="EMBL/GenBank/DDBJ databases">
        <authorList>
            <person name="Salcher M.M."/>
        </authorList>
    </citation>
    <scope>NUCLEOTIDE SEQUENCE [LARGE SCALE GENOMIC DNA]</scope>
    <source>
        <strain evidence="3">MMS-10A-171</strain>
    </source>
</reference>
<dbReference type="Pfam" id="PF01471">
    <property type="entry name" value="PG_binding_1"/>
    <property type="match status" value="1"/>
</dbReference>
<dbReference type="InterPro" id="IPR036366">
    <property type="entry name" value="PGBDSf"/>
</dbReference>
<dbReference type="KEGG" id="mbat:BN1208_0524"/>
<evidence type="ECO:0000313" key="3">
    <source>
        <dbReference type="Proteomes" id="UP000064007"/>
    </source>
</evidence>
<protein>
    <recommendedName>
        <fullName evidence="1">Peptidoglycan binding-like domain-containing protein</fullName>
    </recommendedName>
</protein>
<organism evidence="2 3">
    <name type="scientific">Candidatus Methylopumilus planktonicus</name>
    <dbReference type="NCBI Taxonomy" id="1581557"/>
    <lineage>
        <taxon>Bacteria</taxon>
        <taxon>Pseudomonadati</taxon>
        <taxon>Pseudomonadota</taxon>
        <taxon>Betaproteobacteria</taxon>
        <taxon>Nitrosomonadales</taxon>
        <taxon>Methylophilaceae</taxon>
        <taxon>Candidatus Methylopumilus</taxon>
    </lineage>
</organism>
<name>A0A0D6EV99_9PROT</name>
<dbReference type="STRING" id="1581557.BN1208_0524"/>
<sequence length="142" mass="15430">MNILLRLIWLNFLLINLEGCALLLSSAGGSAATIQIAQTIDIIKTAGDIGSASVTGKTLTDHAISELSGKNCKTLNVIEDKKLCEEIEAKSQSVKVRQVMMPDVSTPEKIKAFQKSKNLEQTGKIGPKTRTALWRIKHGLDN</sequence>
<feature type="domain" description="Peptidoglycan binding-like" evidence="1">
    <location>
        <begin position="104"/>
        <end position="133"/>
    </location>
</feature>
<dbReference type="InterPro" id="IPR036365">
    <property type="entry name" value="PGBD-like_sf"/>
</dbReference>
<dbReference type="EMBL" id="LN827929">
    <property type="protein sequence ID" value="CEZ19416.1"/>
    <property type="molecule type" value="Genomic_DNA"/>
</dbReference>
<accession>A0A0D6EV99</accession>
<dbReference type="InterPro" id="IPR002477">
    <property type="entry name" value="Peptidoglycan-bd-like"/>
</dbReference>
<dbReference type="RefSeq" id="WP_046487650.1">
    <property type="nucleotide sequence ID" value="NZ_LN827929.1"/>
</dbReference>
<dbReference type="Gene3D" id="1.10.101.10">
    <property type="entry name" value="PGBD-like superfamily/PGBD"/>
    <property type="match status" value="1"/>
</dbReference>
<evidence type="ECO:0000313" key="2">
    <source>
        <dbReference type="EMBL" id="CEZ19416.1"/>
    </source>
</evidence>
<gene>
    <name evidence="2" type="ORF">BN1208_0524</name>
</gene>
<proteinExistence type="predicted"/>
<dbReference type="SUPFAM" id="SSF47090">
    <property type="entry name" value="PGBD-like"/>
    <property type="match status" value="1"/>
</dbReference>